<name>A0A7M7GIJ5_NASVI</name>
<organism evidence="1 2">
    <name type="scientific">Nasonia vitripennis</name>
    <name type="common">Parasitic wasp</name>
    <dbReference type="NCBI Taxonomy" id="7425"/>
    <lineage>
        <taxon>Eukaryota</taxon>
        <taxon>Metazoa</taxon>
        <taxon>Ecdysozoa</taxon>
        <taxon>Arthropoda</taxon>
        <taxon>Hexapoda</taxon>
        <taxon>Insecta</taxon>
        <taxon>Pterygota</taxon>
        <taxon>Neoptera</taxon>
        <taxon>Endopterygota</taxon>
        <taxon>Hymenoptera</taxon>
        <taxon>Apocrita</taxon>
        <taxon>Proctotrupomorpha</taxon>
        <taxon>Chalcidoidea</taxon>
        <taxon>Pteromalidae</taxon>
        <taxon>Pteromalinae</taxon>
        <taxon>Nasonia</taxon>
    </lineage>
</organism>
<evidence type="ECO:0000313" key="2">
    <source>
        <dbReference type="Proteomes" id="UP000002358"/>
    </source>
</evidence>
<dbReference type="Proteomes" id="UP000002358">
    <property type="component" value="Chromosome 1"/>
</dbReference>
<dbReference type="KEGG" id="nvi:100678768"/>
<dbReference type="AlphaFoldDB" id="A0A7M7GIJ5"/>
<proteinExistence type="predicted"/>
<accession>A0A7M7GIJ5</accession>
<keyword evidence="2" id="KW-1185">Reference proteome</keyword>
<gene>
    <name evidence="1" type="primary">100678768</name>
</gene>
<dbReference type="OrthoDB" id="9445768at2759"/>
<evidence type="ECO:0000313" key="1">
    <source>
        <dbReference type="EnsemblMetazoa" id="XP_003427421"/>
    </source>
</evidence>
<dbReference type="SMR" id="A0A7M7GIJ5"/>
<dbReference type="InParanoid" id="A0A7M7GIJ5"/>
<protein>
    <submittedName>
        <fullName evidence="1">Uncharacterized protein</fullName>
    </submittedName>
</protein>
<reference evidence="1" key="1">
    <citation type="submission" date="2021-01" db="UniProtKB">
        <authorList>
            <consortium name="EnsemblMetazoa"/>
        </authorList>
    </citation>
    <scope>IDENTIFICATION</scope>
</reference>
<dbReference type="OMA" id="YMKGGDD"/>
<sequence length="238" mass="27422">MASNDEDDVDMNSVEFTLEDTYDHLKDLKHKREQKIKKMIDIIKNNEVRKLEPNTPAEEIRLKRFRFVQSMRKFVALEQPQNLPVPNTPDFYADALKELEDEVYAMEELDKITDEEIADLETDIAYMEKKKSAFEQIEETSLNAADSETTNYEAEMVVTKRLFQEVKKDLATVVEALFPGNVGFQELLCVLTRALSKGGDDLYIDVTPNVLDFVNFLHEAAIIQFHPNDGTKIKLINL</sequence>
<dbReference type="EnsemblMetazoa" id="XM_003427373">
    <property type="protein sequence ID" value="XP_003427421"/>
    <property type="gene ID" value="LOC100678768"/>
</dbReference>